<evidence type="ECO:0000313" key="2">
    <source>
        <dbReference type="Proteomes" id="UP000601435"/>
    </source>
</evidence>
<dbReference type="AlphaFoldDB" id="A0A813CCL3"/>
<feature type="non-terminal residue" evidence="1">
    <location>
        <position position="1"/>
    </location>
</feature>
<organism evidence="1 2">
    <name type="scientific">Symbiodinium necroappetens</name>
    <dbReference type="NCBI Taxonomy" id="1628268"/>
    <lineage>
        <taxon>Eukaryota</taxon>
        <taxon>Sar</taxon>
        <taxon>Alveolata</taxon>
        <taxon>Dinophyceae</taxon>
        <taxon>Suessiales</taxon>
        <taxon>Symbiodiniaceae</taxon>
        <taxon>Symbiodinium</taxon>
    </lineage>
</organism>
<gene>
    <name evidence="1" type="primary">lgrC</name>
    <name evidence="1" type="ORF">SNEC2469_LOCUS34567</name>
</gene>
<dbReference type="Proteomes" id="UP000601435">
    <property type="component" value="Unassembled WGS sequence"/>
</dbReference>
<sequence>MGQAPINWRSARQSTITLSTAESELAASVEGALALLSAEALGSELNLGKMRSRIKAGWIYERLQAEDLELEHWPGDLQLADALTKPLSSMRLRSLARMIGLMPLEEILDE</sequence>
<protein>
    <submittedName>
        <fullName evidence="1">LgrC protein</fullName>
    </submittedName>
</protein>
<keyword evidence="2" id="KW-1185">Reference proteome</keyword>
<accession>A0A813CCL3</accession>
<evidence type="ECO:0000313" key="1">
    <source>
        <dbReference type="EMBL" id="CAE7942193.1"/>
    </source>
</evidence>
<proteinExistence type="predicted"/>
<reference evidence="1" key="1">
    <citation type="submission" date="2021-02" db="EMBL/GenBank/DDBJ databases">
        <authorList>
            <person name="Dougan E. K."/>
            <person name="Rhodes N."/>
            <person name="Thang M."/>
            <person name="Chan C."/>
        </authorList>
    </citation>
    <scope>NUCLEOTIDE SEQUENCE</scope>
</reference>
<dbReference type="EMBL" id="CAJNJA010095911">
    <property type="protein sequence ID" value="CAE7942193.1"/>
    <property type="molecule type" value="Genomic_DNA"/>
</dbReference>
<comment type="caution">
    <text evidence="1">The sequence shown here is derived from an EMBL/GenBank/DDBJ whole genome shotgun (WGS) entry which is preliminary data.</text>
</comment>
<name>A0A813CCL3_9DINO</name>